<reference evidence="2 3" key="1">
    <citation type="submission" date="2024-04" db="EMBL/GenBank/DDBJ databases">
        <title>Tritrichomonas musculus Genome.</title>
        <authorList>
            <person name="Alves-Ferreira E."/>
            <person name="Grigg M."/>
            <person name="Lorenzi H."/>
            <person name="Galac M."/>
        </authorList>
    </citation>
    <scope>NUCLEOTIDE SEQUENCE [LARGE SCALE GENOMIC DNA]</scope>
    <source>
        <strain evidence="2 3">EAF2021</strain>
    </source>
</reference>
<proteinExistence type="predicted"/>
<protein>
    <submittedName>
        <fullName evidence="2">Uncharacterized protein</fullName>
    </submittedName>
</protein>
<accession>A0ABR2H0I8</accession>
<evidence type="ECO:0000256" key="1">
    <source>
        <dbReference type="SAM" id="MobiDB-lite"/>
    </source>
</evidence>
<gene>
    <name evidence="2" type="ORF">M9Y10_031768</name>
</gene>
<dbReference type="Proteomes" id="UP001470230">
    <property type="component" value="Unassembled WGS sequence"/>
</dbReference>
<evidence type="ECO:0000313" key="2">
    <source>
        <dbReference type="EMBL" id="KAK8839418.1"/>
    </source>
</evidence>
<comment type="caution">
    <text evidence="2">The sequence shown here is derived from an EMBL/GenBank/DDBJ whole genome shotgun (WGS) entry which is preliminary data.</text>
</comment>
<feature type="compositionally biased region" description="Basic and acidic residues" evidence="1">
    <location>
        <begin position="75"/>
        <end position="87"/>
    </location>
</feature>
<feature type="region of interest" description="Disordered" evidence="1">
    <location>
        <begin position="53"/>
        <end position="87"/>
    </location>
</feature>
<keyword evidence="3" id="KW-1185">Reference proteome</keyword>
<dbReference type="EMBL" id="JAPFFF010000051">
    <property type="protein sequence ID" value="KAK8839418.1"/>
    <property type="molecule type" value="Genomic_DNA"/>
</dbReference>
<name>A0ABR2H0I8_9EUKA</name>
<organism evidence="2 3">
    <name type="scientific">Tritrichomonas musculus</name>
    <dbReference type="NCBI Taxonomy" id="1915356"/>
    <lineage>
        <taxon>Eukaryota</taxon>
        <taxon>Metamonada</taxon>
        <taxon>Parabasalia</taxon>
        <taxon>Tritrichomonadida</taxon>
        <taxon>Tritrichomonadidae</taxon>
        <taxon>Tritrichomonas</taxon>
    </lineage>
</organism>
<sequence>MQFKEKLFSLNDNLFNNGTSASQIMNSEEEDEEIPCKEEEDVVSMCHTDLEDERTQDYVESKSNNWSENQAKRNNSKDESSENQIREDALFRRKNALKTVL</sequence>
<feature type="compositionally biased region" description="Polar residues" evidence="1">
    <location>
        <begin position="61"/>
        <end position="73"/>
    </location>
</feature>
<evidence type="ECO:0000313" key="3">
    <source>
        <dbReference type="Proteomes" id="UP001470230"/>
    </source>
</evidence>